<proteinExistence type="predicted"/>
<accession>A0A7S3PZL2</accession>
<dbReference type="GO" id="GO:0005506">
    <property type="term" value="F:iron ion binding"/>
    <property type="evidence" value="ECO:0007669"/>
    <property type="project" value="InterPro"/>
</dbReference>
<evidence type="ECO:0000259" key="2">
    <source>
        <dbReference type="PROSITE" id="PS50903"/>
    </source>
</evidence>
<dbReference type="EMBL" id="HBIO01007333">
    <property type="protein sequence ID" value="CAE0460636.1"/>
    <property type="molecule type" value="Transcribed_RNA"/>
</dbReference>
<sequence length="441" mass="48152">MGGEFDHILGEGAEPAVLKNVKSAIDTNNIIRLPDSSAAATLTSSISYEEILAGETSTSEDTVGGDMFGDGMEQGAPAGETRDPRIAEIIRKEQEQIAMKSQPVSKPPLSIRTMNYLKGKDFGEIFFTVLVPVIGGGYLLSKAYEQANVKVGEKAEDTLDDYANEMIYHDGDFEEMKMAHADYSKRLMFLGPKKTDAMIKRYLEFYAKKKTVSPQSISSLSYSFSIYKLTEEKAAEALSELCLSMPEKIASAGKLYFFGTHILKSPEAKAKLQPIFQLLSAQYFDDGVISGEEIVEKSQIAMGEAAYRAAVASAGKGQTKLTIGWEVLGLDEETATKIFEEVSGEGFLTQTQAKYGASQQKYDSKGSKVHKDDELENPEEADDEEDEDNSMSASGNVQECTKCGFTLFVAEGRDFKFFNAGFTCPECGASKSKFKAADLDA</sequence>
<dbReference type="AlphaFoldDB" id="A0A7S3PZL2"/>
<organism evidence="3">
    <name type="scientific">Chaetoceros debilis</name>
    <dbReference type="NCBI Taxonomy" id="122233"/>
    <lineage>
        <taxon>Eukaryota</taxon>
        <taxon>Sar</taxon>
        <taxon>Stramenopiles</taxon>
        <taxon>Ochrophyta</taxon>
        <taxon>Bacillariophyta</taxon>
        <taxon>Coscinodiscophyceae</taxon>
        <taxon>Chaetocerotophycidae</taxon>
        <taxon>Chaetocerotales</taxon>
        <taxon>Chaetocerotaceae</taxon>
        <taxon>Chaetoceros</taxon>
    </lineage>
</organism>
<evidence type="ECO:0000256" key="1">
    <source>
        <dbReference type="SAM" id="MobiDB-lite"/>
    </source>
</evidence>
<evidence type="ECO:0000313" key="3">
    <source>
        <dbReference type="EMBL" id="CAE0460636.1"/>
    </source>
</evidence>
<dbReference type="InterPro" id="IPR024934">
    <property type="entry name" value="Rubredoxin-like_dom"/>
</dbReference>
<feature type="domain" description="Rubredoxin-like" evidence="2">
    <location>
        <begin position="395"/>
        <end position="437"/>
    </location>
</feature>
<dbReference type="PROSITE" id="PS50903">
    <property type="entry name" value="RUBREDOXIN_LIKE"/>
    <property type="match status" value="1"/>
</dbReference>
<feature type="compositionally biased region" description="Acidic residues" evidence="1">
    <location>
        <begin position="374"/>
        <end position="389"/>
    </location>
</feature>
<name>A0A7S3PZL2_9STRA</name>
<feature type="region of interest" description="Disordered" evidence="1">
    <location>
        <begin position="358"/>
        <end position="396"/>
    </location>
</feature>
<protein>
    <recommendedName>
        <fullName evidence="2">Rubredoxin-like domain-containing protein</fullName>
    </recommendedName>
</protein>
<gene>
    <name evidence="3" type="ORF">CDEB00056_LOCUS5477</name>
</gene>
<feature type="compositionally biased region" description="Basic and acidic residues" evidence="1">
    <location>
        <begin position="362"/>
        <end position="373"/>
    </location>
</feature>
<reference evidence="3" key="1">
    <citation type="submission" date="2021-01" db="EMBL/GenBank/DDBJ databases">
        <authorList>
            <person name="Corre E."/>
            <person name="Pelletier E."/>
            <person name="Niang G."/>
            <person name="Scheremetjew M."/>
            <person name="Finn R."/>
            <person name="Kale V."/>
            <person name="Holt S."/>
            <person name="Cochrane G."/>
            <person name="Meng A."/>
            <person name="Brown T."/>
            <person name="Cohen L."/>
        </authorList>
    </citation>
    <scope>NUCLEOTIDE SEQUENCE</scope>
    <source>
        <strain evidence="3">MM31A-1</strain>
    </source>
</reference>
<dbReference type="Gene3D" id="2.20.28.10">
    <property type="match status" value="1"/>
</dbReference>
<dbReference type="SUPFAM" id="SSF57802">
    <property type="entry name" value="Rubredoxin-like"/>
    <property type="match status" value="1"/>
</dbReference>
<dbReference type="CDD" id="cd00350">
    <property type="entry name" value="rubredoxin_like"/>
    <property type="match status" value="1"/>
</dbReference>